<evidence type="ECO:0000256" key="1">
    <source>
        <dbReference type="ARBA" id="ARBA00001924"/>
    </source>
</evidence>
<dbReference type="RefSeq" id="WP_376850335.1">
    <property type="nucleotide sequence ID" value="NZ_JBHSMF010000006.1"/>
</dbReference>
<reference evidence="9" key="1">
    <citation type="journal article" date="2019" name="Int. J. Syst. Evol. Microbiol.">
        <title>The Global Catalogue of Microorganisms (GCM) 10K type strain sequencing project: providing services to taxonomists for standard genome sequencing and annotation.</title>
        <authorList>
            <consortium name="The Broad Institute Genomics Platform"/>
            <consortium name="The Broad Institute Genome Sequencing Center for Infectious Disease"/>
            <person name="Wu L."/>
            <person name="Ma J."/>
        </authorList>
    </citation>
    <scope>NUCLEOTIDE SEQUENCE [LARGE SCALE GENOMIC DNA]</scope>
    <source>
        <strain evidence="9">CCUG 57401</strain>
    </source>
</reference>
<evidence type="ECO:0000313" key="9">
    <source>
        <dbReference type="Proteomes" id="UP001596037"/>
    </source>
</evidence>
<dbReference type="InterPro" id="IPR036374">
    <property type="entry name" value="OxRdtase_Mopterin-bd_sf"/>
</dbReference>
<organism evidence="8 9">
    <name type="scientific">Caenimonas terrae</name>
    <dbReference type="NCBI Taxonomy" id="696074"/>
    <lineage>
        <taxon>Bacteria</taxon>
        <taxon>Pseudomonadati</taxon>
        <taxon>Pseudomonadota</taxon>
        <taxon>Betaproteobacteria</taxon>
        <taxon>Burkholderiales</taxon>
        <taxon>Comamonadaceae</taxon>
        <taxon>Caenimonas</taxon>
    </lineage>
</organism>
<dbReference type="InterPro" id="IPR008335">
    <property type="entry name" value="Mopterin_OxRdtase_euk"/>
</dbReference>
<evidence type="ECO:0000313" key="8">
    <source>
        <dbReference type="EMBL" id="MFC5498277.1"/>
    </source>
</evidence>
<dbReference type="SUPFAM" id="SSF56524">
    <property type="entry name" value="Oxidoreductase molybdopterin-binding domain"/>
    <property type="match status" value="1"/>
</dbReference>
<dbReference type="SUPFAM" id="SSF81296">
    <property type="entry name" value="E set domains"/>
    <property type="match status" value="1"/>
</dbReference>
<feature type="signal peptide" evidence="5">
    <location>
        <begin position="1"/>
        <end position="23"/>
    </location>
</feature>
<comment type="cofactor">
    <cofactor evidence="1">
        <name>Mo-molybdopterin</name>
        <dbReference type="ChEBI" id="CHEBI:71302"/>
    </cofactor>
</comment>
<dbReference type="PRINTS" id="PR00407">
    <property type="entry name" value="EUMOPTERIN"/>
</dbReference>
<evidence type="ECO:0000256" key="5">
    <source>
        <dbReference type="SAM" id="SignalP"/>
    </source>
</evidence>
<dbReference type="PANTHER" id="PTHR19372:SF7">
    <property type="entry name" value="SULFITE OXIDASE, MITOCHONDRIAL"/>
    <property type="match status" value="1"/>
</dbReference>
<dbReference type="PANTHER" id="PTHR19372">
    <property type="entry name" value="SULFITE REDUCTASE"/>
    <property type="match status" value="1"/>
</dbReference>
<evidence type="ECO:0000259" key="6">
    <source>
        <dbReference type="Pfam" id="PF00174"/>
    </source>
</evidence>
<dbReference type="EMBL" id="JBHSMF010000006">
    <property type="protein sequence ID" value="MFC5498277.1"/>
    <property type="molecule type" value="Genomic_DNA"/>
</dbReference>
<protein>
    <submittedName>
        <fullName evidence="8">Molybdopterin-dependent oxidoreductase</fullName>
    </submittedName>
</protein>
<proteinExistence type="predicted"/>
<name>A0ABW0NG80_9BURK</name>
<dbReference type="Gene3D" id="3.90.420.10">
    <property type="entry name" value="Oxidoreductase, molybdopterin-binding domain"/>
    <property type="match status" value="1"/>
</dbReference>
<feature type="domain" description="Oxidoreductase molybdopterin-binding" evidence="6">
    <location>
        <begin position="92"/>
        <end position="263"/>
    </location>
</feature>
<evidence type="ECO:0000256" key="2">
    <source>
        <dbReference type="ARBA" id="ARBA00022505"/>
    </source>
</evidence>
<dbReference type="Pfam" id="PF00174">
    <property type="entry name" value="Oxidored_molyb"/>
    <property type="match status" value="1"/>
</dbReference>
<comment type="caution">
    <text evidence="8">The sequence shown here is derived from an EMBL/GenBank/DDBJ whole genome shotgun (WGS) entry which is preliminary data.</text>
</comment>
<keyword evidence="4" id="KW-0560">Oxidoreductase</keyword>
<gene>
    <name evidence="8" type="ORF">ACFPOE_12100</name>
</gene>
<dbReference type="InterPro" id="IPR005066">
    <property type="entry name" value="MoCF_OxRdtse_dimer"/>
</dbReference>
<accession>A0ABW0NG80</accession>
<dbReference type="Proteomes" id="UP001596037">
    <property type="component" value="Unassembled WGS sequence"/>
</dbReference>
<dbReference type="InterPro" id="IPR000572">
    <property type="entry name" value="OxRdtase_Mopterin-bd_dom"/>
</dbReference>
<dbReference type="InterPro" id="IPR014756">
    <property type="entry name" value="Ig_E-set"/>
</dbReference>
<dbReference type="Gene3D" id="2.60.40.650">
    <property type="match status" value="1"/>
</dbReference>
<sequence length="406" mass="44042">MRNTHPFDAGRRRLLAASAGALAAGAAGPSFGQATVEMPFANGHRNLVAFPEKRPLIVLTTRPPQLETPFEVFNQGIVTPNDAFFVRYHNAGIPTSVDADKHVIKIGGNAVGKPFELTLAQLRTEFKPQEYLAVNQCSGNSRALFNPRVTGGQLGNGAMGNARWTGVALKDVLARAQLKDSARQVTFNGLDTGVFGGGDFVKSIDVNHALDGEVMLAWLMNGADLPMLNGYPVKLIVPGYYGTYWVKHLSEIEVIDHTFEEFWMKPAYRVPDNDCACIEPGTAPAATRPIGRFTVRSFITSVADGGRVQAGSPLAVRGIAFDGGQGIREVAWSADGGQSWREAKLGADMGRYSFREFTFGFTPTRGTHDLRVRAWNRSGASQPMEALWQPAGYMRNVVESVKINAA</sequence>
<dbReference type="InterPro" id="IPR006311">
    <property type="entry name" value="TAT_signal"/>
</dbReference>
<feature type="chain" id="PRO_5045456961" evidence="5">
    <location>
        <begin position="24"/>
        <end position="406"/>
    </location>
</feature>
<dbReference type="Pfam" id="PF03404">
    <property type="entry name" value="Mo-co_dimer"/>
    <property type="match status" value="1"/>
</dbReference>
<evidence type="ECO:0000256" key="4">
    <source>
        <dbReference type="ARBA" id="ARBA00023002"/>
    </source>
</evidence>
<keyword evidence="9" id="KW-1185">Reference proteome</keyword>
<dbReference type="PROSITE" id="PS51318">
    <property type="entry name" value="TAT"/>
    <property type="match status" value="1"/>
</dbReference>
<keyword evidence="5" id="KW-0732">Signal</keyword>
<feature type="domain" description="Moybdenum cofactor oxidoreductase dimerisation" evidence="7">
    <location>
        <begin position="290"/>
        <end position="404"/>
    </location>
</feature>
<evidence type="ECO:0000256" key="3">
    <source>
        <dbReference type="ARBA" id="ARBA00022723"/>
    </source>
</evidence>
<keyword evidence="3" id="KW-0479">Metal-binding</keyword>
<evidence type="ECO:0000259" key="7">
    <source>
        <dbReference type="Pfam" id="PF03404"/>
    </source>
</evidence>
<keyword evidence="2" id="KW-0500">Molybdenum</keyword>